<protein>
    <submittedName>
        <fullName evidence="2">Uncharacterized protein</fullName>
    </submittedName>
</protein>
<proteinExistence type="predicted"/>
<reference evidence="2" key="1">
    <citation type="submission" date="2014-11" db="EMBL/GenBank/DDBJ databases">
        <authorList>
            <person name="Amaro Gonzalez C."/>
        </authorList>
    </citation>
    <scope>NUCLEOTIDE SEQUENCE</scope>
</reference>
<keyword evidence="1" id="KW-1133">Transmembrane helix</keyword>
<sequence>MELKLYILLFNLSGIISHIFLFSFGCKTKSCFRIICILFFNIKMNYLRVTVRHIICSKIDIIKV</sequence>
<dbReference type="EMBL" id="GBXM01013355">
    <property type="protein sequence ID" value="JAH95222.1"/>
    <property type="molecule type" value="Transcribed_RNA"/>
</dbReference>
<keyword evidence="1" id="KW-0472">Membrane</keyword>
<dbReference type="AlphaFoldDB" id="A0A0E9WXL9"/>
<organism evidence="2">
    <name type="scientific">Anguilla anguilla</name>
    <name type="common">European freshwater eel</name>
    <name type="synonym">Muraena anguilla</name>
    <dbReference type="NCBI Taxonomy" id="7936"/>
    <lineage>
        <taxon>Eukaryota</taxon>
        <taxon>Metazoa</taxon>
        <taxon>Chordata</taxon>
        <taxon>Craniata</taxon>
        <taxon>Vertebrata</taxon>
        <taxon>Euteleostomi</taxon>
        <taxon>Actinopterygii</taxon>
        <taxon>Neopterygii</taxon>
        <taxon>Teleostei</taxon>
        <taxon>Anguilliformes</taxon>
        <taxon>Anguillidae</taxon>
        <taxon>Anguilla</taxon>
    </lineage>
</organism>
<dbReference type="PROSITE" id="PS51257">
    <property type="entry name" value="PROKAR_LIPOPROTEIN"/>
    <property type="match status" value="1"/>
</dbReference>
<feature type="transmembrane region" description="Helical" evidence="1">
    <location>
        <begin position="6"/>
        <end position="24"/>
    </location>
</feature>
<reference evidence="2" key="2">
    <citation type="journal article" date="2015" name="Fish Shellfish Immunol.">
        <title>Early steps in the European eel (Anguilla anguilla)-Vibrio vulnificus interaction in the gills: Role of the RtxA13 toxin.</title>
        <authorList>
            <person name="Callol A."/>
            <person name="Pajuelo D."/>
            <person name="Ebbesson L."/>
            <person name="Teles M."/>
            <person name="MacKenzie S."/>
            <person name="Amaro C."/>
        </authorList>
    </citation>
    <scope>NUCLEOTIDE SEQUENCE</scope>
</reference>
<evidence type="ECO:0000256" key="1">
    <source>
        <dbReference type="SAM" id="Phobius"/>
    </source>
</evidence>
<keyword evidence="1" id="KW-0812">Transmembrane</keyword>
<accession>A0A0E9WXL9</accession>
<evidence type="ECO:0000313" key="2">
    <source>
        <dbReference type="EMBL" id="JAH95222.1"/>
    </source>
</evidence>
<name>A0A0E9WXL9_ANGAN</name>